<feature type="transmembrane region" description="Helical" evidence="7">
    <location>
        <begin position="303"/>
        <end position="325"/>
    </location>
</feature>
<keyword evidence="3" id="KW-1003">Cell membrane</keyword>
<accession>A0A4P9VKB4</accession>
<evidence type="ECO:0000313" key="9">
    <source>
        <dbReference type="EMBL" id="RDH42707.1"/>
    </source>
</evidence>
<evidence type="ECO:0000256" key="2">
    <source>
        <dbReference type="ARBA" id="ARBA00022448"/>
    </source>
</evidence>
<evidence type="ECO:0000256" key="1">
    <source>
        <dbReference type="ARBA" id="ARBA00004651"/>
    </source>
</evidence>
<dbReference type="SUPFAM" id="SSF69593">
    <property type="entry name" value="Glycerol-3-phosphate (1)-acyltransferase"/>
    <property type="match status" value="1"/>
</dbReference>
<feature type="transmembrane region" description="Helical" evidence="7">
    <location>
        <begin position="236"/>
        <end position="256"/>
    </location>
</feature>
<feature type="transmembrane region" description="Helical" evidence="7">
    <location>
        <begin position="413"/>
        <end position="433"/>
    </location>
</feature>
<feature type="transmembrane region" description="Helical" evidence="7">
    <location>
        <begin position="387"/>
        <end position="407"/>
    </location>
</feature>
<evidence type="ECO:0000256" key="5">
    <source>
        <dbReference type="ARBA" id="ARBA00022989"/>
    </source>
</evidence>
<evidence type="ECO:0000313" key="10">
    <source>
        <dbReference type="Proteomes" id="UP000257039"/>
    </source>
</evidence>
<keyword evidence="10" id="KW-1185">Reference proteome</keyword>
<dbReference type="PANTHER" id="PTHR43266:SF2">
    <property type="entry name" value="MAJOR FACILITATOR SUPERFAMILY (MFS) PROFILE DOMAIN-CONTAINING PROTEIN"/>
    <property type="match status" value="1"/>
</dbReference>
<evidence type="ECO:0000256" key="4">
    <source>
        <dbReference type="ARBA" id="ARBA00022692"/>
    </source>
</evidence>
<feature type="transmembrane region" description="Helical" evidence="7">
    <location>
        <begin position="182"/>
        <end position="199"/>
    </location>
</feature>
<reference evidence="9 10" key="1">
    <citation type="submission" date="2017-04" db="EMBL/GenBank/DDBJ databases">
        <title>Draft genome sequence of Zooshikella ganghwensis VG4 isolated from Red Sea sediments.</title>
        <authorList>
            <person name="Rehman Z."/>
            <person name="Alam I."/>
            <person name="Kamau A."/>
            <person name="Bajic V."/>
            <person name="Leiknes T."/>
        </authorList>
    </citation>
    <scope>NUCLEOTIDE SEQUENCE [LARGE SCALE GENOMIC DNA]</scope>
    <source>
        <strain evidence="9 10">VG4</strain>
    </source>
</reference>
<keyword evidence="5 7" id="KW-1133">Transmembrane helix</keyword>
<gene>
    <name evidence="9" type="ORF">B9G39_04170</name>
</gene>
<protein>
    <submittedName>
        <fullName evidence="9">MFS transporter</fullName>
    </submittedName>
</protein>
<comment type="caution">
    <text evidence="9">The sequence shown here is derived from an EMBL/GenBank/DDBJ whole genome shotgun (WGS) entry which is preliminary data.</text>
</comment>
<evidence type="ECO:0000256" key="6">
    <source>
        <dbReference type="ARBA" id="ARBA00023136"/>
    </source>
</evidence>
<keyword evidence="2" id="KW-0813">Transport</keyword>
<dbReference type="CDD" id="cd07989">
    <property type="entry name" value="LPLAT_AGPAT-like"/>
    <property type="match status" value="1"/>
</dbReference>
<dbReference type="CDD" id="cd06173">
    <property type="entry name" value="MFS_MefA_like"/>
    <property type="match status" value="1"/>
</dbReference>
<dbReference type="Pfam" id="PF07690">
    <property type="entry name" value="MFS_1"/>
    <property type="match status" value="1"/>
</dbReference>
<feature type="transmembrane region" description="Helical" evidence="7">
    <location>
        <begin position="61"/>
        <end position="82"/>
    </location>
</feature>
<feature type="transmembrane region" description="Helical" evidence="7">
    <location>
        <begin position="271"/>
        <end position="291"/>
    </location>
</feature>
<dbReference type="InterPro" id="IPR036259">
    <property type="entry name" value="MFS_trans_sf"/>
</dbReference>
<feature type="domain" description="Phospholipid/glycerol acyltransferase" evidence="8">
    <location>
        <begin position="466"/>
        <end position="582"/>
    </location>
</feature>
<dbReference type="PANTHER" id="PTHR43266">
    <property type="entry name" value="MACROLIDE-EFFLUX PROTEIN"/>
    <property type="match status" value="1"/>
</dbReference>
<dbReference type="AlphaFoldDB" id="A0A4P9VKB4"/>
<dbReference type="RefSeq" id="WP_094786169.1">
    <property type="nucleotide sequence ID" value="NZ_NDXW01000001.1"/>
</dbReference>
<dbReference type="Proteomes" id="UP000257039">
    <property type="component" value="Unassembled WGS sequence"/>
</dbReference>
<keyword evidence="6 7" id="KW-0472">Membrane</keyword>
<evidence type="ECO:0000259" key="8">
    <source>
        <dbReference type="SMART" id="SM00563"/>
    </source>
</evidence>
<dbReference type="InterPro" id="IPR011701">
    <property type="entry name" value="MFS"/>
</dbReference>
<dbReference type="GO" id="GO:0005886">
    <property type="term" value="C:plasma membrane"/>
    <property type="evidence" value="ECO:0007669"/>
    <property type="project" value="UniProtKB-SubCell"/>
</dbReference>
<evidence type="ECO:0000256" key="7">
    <source>
        <dbReference type="SAM" id="Phobius"/>
    </source>
</evidence>
<sequence length="636" mass="70311">MSSNSAKQTALIKSKRFLPFFITQFLGAFNDNVFRNSLALLIGFQLTRFESSLPFADNKDILINLAAVLFILPLFIFSATAGQLADKYEKSQLIRIVKFSEVIIMSLAAVAFYFSSLIGLLAVLFLMGTQSSFFGPVKYAIIPQHLKETELVAGNAWVELGTFIAILLGTILGGLLTELPSATTWISCFIIGLATFGYLSSKHIPPAPSSVPDLHINWNPITQTFRTLRYARETRAVYLSILAISWFWFLGIAYLTQLPNFTSFVINGNPNIWTCLLASFSIGIALGSLSCDRLSGHKIELGIVPLGSIGLTIFGIDLFLASYALPPHNLEEITIISFFSISANLRVLIDLALIGFFGGLFIVPLYAMIQSRTNEAYRARVIAANNILNALFMLVSGICAIISMGLLKLSIPQFFLILALSNGLVAIYVFSVVPEFTMRFLIYLLSHSMYRVKSLNLDRIPETGPAVIVCNHVSYVDALLIAGACRRPIRFVMDKPIYDLPVLNFIFRVAKAIPITAKAKHPTSFNHAFDRIAEELEQGNVVCIFPEGKLTKTGEINPFKRGIEKILSRTPVPVVPMALQGLWGSFFSHHGGPAMAKRPRRFWSKIRLVTGHPIPAEEASAEKLYQEVAQLRGENA</sequence>
<dbReference type="GO" id="GO:0022857">
    <property type="term" value="F:transmembrane transporter activity"/>
    <property type="evidence" value="ECO:0007669"/>
    <property type="project" value="InterPro"/>
</dbReference>
<dbReference type="EMBL" id="NDXW01000001">
    <property type="protein sequence ID" value="RDH42707.1"/>
    <property type="molecule type" value="Genomic_DNA"/>
</dbReference>
<feature type="transmembrane region" description="Helical" evidence="7">
    <location>
        <begin position="156"/>
        <end position="176"/>
    </location>
</feature>
<organism evidence="9 10">
    <name type="scientific">Zooshikella ganghwensis</name>
    <dbReference type="NCBI Taxonomy" id="202772"/>
    <lineage>
        <taxon>Bacteria</taxon>
        <taxon>Pseudomonadati</taxon>
        <taxon>Pseudomonadota</taxon>
        <taxon>Gammaproteobacteria</taxon>
        <taxon>Oceanospirillales</taxon>
        <taxon>Zooshikellaceae</taxon>
        <taxon>Zooshikella</taxon>
    </lineage>
</organism>
<feature type="transmembrane region" description="Helical" evidence="7">
    <location>
        <begin position="102"/>
        <end position="126"/>
    </location>
</feature>
<dbReference type="InterPro" id="IPR002123">
    <property type="entry name" value="Plipid/glycerol_acylTrfase"/>
</dbReference>
<dbReference type="Gene3D" id="1.20.1250.20">
    <property type="entry name" value="MFS general substrate transporter like domains"/>
    <property type="match status" value="1"/>
</dbReference>
<proteinExistence type="predicted"/>
<evidence type="ECO:0000256" key="3">
    <source>
        <dbReference type="ARBA" id="ARBA00022475"/>
    </source>
</evidence>
<dbReference type="GO" id="GO:0016746">
    <property type="term" value="F:acyltransferase activity"/>
    <property type="evidence" value="ECO:0007669"/>
    <property type="project" value="InterPro"/>
</dbReference>
<dbReference type="Pfam" id="PF01553">
    <property type="entry name" value="Acyltransferase"/>
    <property type="match status" value="1"/>
</dbReference>
<feature type="transmembrane region" description="Helical" evidence="7">
    <location>
        <begin position="345"/>
        <end position="367"/>
    </location>
</feature>
<name>A0A4P9VKB4_9GAMM</name>
<keyword evidence="4 7" id="KW-0812">Transmembrane</keyword>
<dbReference type="SMART" id="SM00563">
    <property type="entry name" value="PlsC"/>
    <property type="match status" value="1"/>
</dbReference>
<dbReference type="SUPFAM" id="SSF103473">
    <property type="entry name" value="MFS general substrate transporter"/>
    <property type="match status" value="1"/>
</dbReference>
<comment type="subcellular location">
    <subcellularLocation>
        <location evidence="1">Cell membrane</location>
        <topology evidence="1">Multi-pass membrane protein</topology>
    </subcellularLocation>
</comment>